<dbReference type="InterPro" id="IPR029044">
    <property type="entry name" value="Nucleotide-diphossugar_trans"/>
</dbReference>
<proteinExistence type="inferred from homology"/>
<dbReference type="AlphaFoldDB" id="A0A227KSA6"/>
<dbReference type="Proteomes" id="UP000214610">
    <property type="component" value="Unassembled WGS sequence"/>
</dbReference>
<name>A0A227KSA6_9BURK</name>
<feature type="domain" description="Glycosyltransferase 2-like" evidence="2">
    <location>
        <begin position="2"/>
        <end position="131"/>
    </location>
</feature>
<dbReference type="InterPro" id="IPR001173">
    <property type="entry name" value="Glyco_trans_2-like"/>
</dbReference>
<evidence type="ECO:0000259" key="2">
    <source>
        <dbReference type="Pfam" id="PF00535"/>
    </source>
</evidence>
<accession>A0A227KSA6</accession>
<evidence type="ECO:0000256" key="1">
    <source>
        <dbReference type="ARBA" id="ARBA00038494"/>
    </source>
</evidence>
<keyword evidence="4" id="KW-1185">Reference proteome</keyword>
<dbReference type="Gene3D" id="3.90.550.10">
    <property type="entry name" value="Spore Coat Polysaccharide Biosynthesis Protein SpsA, Chain A"/>
    <property type="match status" value="1"/>
</dbReference>
<reference evidence="4" key="1">
    <citation type="submission" date="2017-05" db="EMBL/GenBank/DDBJ databases">
        <title>Improved OligoMM genomes.</title>
        <authorList>
            <person name="Garzetti D."/>
        </authorList>
    </citation>
    <scope>NUCLEOTIDE SEQUENCE [LARGE SCALE GENOMIC DNA]</scope>
    <source>
        <strain evidence="4">YL45</strain>
    </source>
</reference>
<dbReference type="GO" id="GO:0016740">
    <property type="term" value="F:transferase activity"/>
    <property type="evidence" value="ECO:0007669"/>
    <property type="project" value="UniProtKB-KW"/>
</dbReference>
<organism evidence="3 4">
    <name type="scientific">Turicimonas muris</name>
    <dbReference type="NCBI Taxonomy" id="1796652"/>
    <lineage>
        <taxon>Bacteria</taxon>
        <taxon>Pseudomonadati</taxon>
        <taxon>Pseudomonadota</taxon>
        <taxon>Betaproteobacteria</taxon>
        <taxon>Burkholderiales</taxon>
        <taxon>Sutterellaceae</taxon>
        <taxon>Turicimonas</taxon>
    </lineage>
</organism>
<sequence length="249" mass="29335">MSVVILAKNEEKNIEDCLESCKFANEIILIDDGSSDRTVELAKKFNAKIFERSLNGDWGSQQSFGINQTTQPWLLLLDCDERITSSLYQSIKDVIGTGEKKTYLIQRENHFKHYHAQHGTLRPDWVQRFFPNEGIRVEGFVHPKIISSFPEKKLQGRMIHFPYENPDQYYRKLNQYAKLSAEKYFKEERKLSFFRDIVLRPAWAAFKVYFINLGFLDGKIGFIFAANHYSYTLQKYIRYYLLRHSGGKF</sequence>
<dbReference type="PANTHER" id="PTHR43630:SF2">
    <property type="entry name" value="GLYCOSYLTRANSFERASE"/>
    <property type="match status" value="1"/>
</dbReference>
<dbReference type="SUPFAM" id="SSF53448">
    <property type="entry name" value="Nucleotide-diphospho-sugar transferases"/>
    <property type="match status" value="1"/>
</dbReference>
<comment type="caution">
    <text evidence="3">The sequence shown here is derived from an EMBL/GenBank/DDBJ whole genome shotgun (WGS) entry which is preliminary data.</text>
</comment>
<dbReference type="CDD" id="cd02511">
    <property type="entry name" value="Beta4Glucosyltransferase"/>
    <property type="match status" value="1"/>
</dbReference>
<gene>
    <name evidence="3" type="ORF">ADH67_05215</name>
</gene>
<comment type="similarity">
    <text evidence="1">Belongs to the glycosyltransferase 2 family. WaaE/KdtX subfamily.</text>
</comment>
<dbReference type="EMBL" id="NHMP01000002">
    <property type="protein sequence ID" value="OXE50428.1"/>
    <property type="molecule type" value="Genomic_DNA"/>
</dbReference>
<protein>
    <submittedName>
        <fullName evidence="3">Beta-1,4-glucosyltransferase</fullName>
    </submittedName>
</protein>
<evidence type="ECO:0000313" key="3">
    <source>
        <dbReference type="EMBL" id="OXE50428.1"/>
    </source>
</evidence>
<dbReference type="Pfam" id="PF00535">
    <property type="entry name" value="Glycos_transf_2"/>
    <property type="match status" value="1"/>
</dbReference>
<keyword evidence="3" id="KW-0808">Transferase</keyword>
<dbReference type="PANTHER" id="PTHR43630">
    <property type="entry name" value="POLY-BETA-1,6-N-ACETYL-D-GLUCOSAMINE SYNTHASE"/>
    <property type="match status" value="1"/>
</dbReference>
<evidence type="ECO:0000313" key="4">
    <source>
        <dbReference type="Proteomes" id="UP000214610"/>
    </source>
</evidence>